<keyword evidence="8 10" id="KW-0472">Membrane</keyword>
<feature type="transmembrane region" description="Helical" evidence="10">
    <location>
        <begin position="249"/>
        <end position="270"/>
    </location>
</feature>
<dbReference type="PROSITE" id="PS50929">
    <property type="entry name" value="ABC_TM1F"/>
    <property type="match status" value="1"/>
</dbReference>
<feature type="transmembrane region" description="Helical" evidence="10">
    <location>
        <begin position="282"/>
        <end position="304"/>
    </location>
</feature>
<dbReference type="InterPro" id="IPR039421">
    <property type="entry name" value="Type_1_exporter"/>
</dbReference>
<evidence type="ECO:0000256" key="2">
    <source>
        <dbReference type="ARBA" id="ARBA00022448"/>
    </source>
</evidence>
<evidence type="ECO:0000256" key="9">
    <source>
        <dbReference type="ARBA" id="ARBA00023455"/>
    </source>
</evidence>
<feature type="transmembrane region" description="Helical" evidence="10">
    <location>
        <begin position="168"/>
        <end position="185"/>
    </location>
</feature>
<dbReference type="InterPro" id="IPR003593">
    <property type="entry name" value="AAA+_ATPase"/>
</dbReference>
<evidence type="ECO:0000256" key="5">
    <source>
        <dbReference type="ARBA" id="ARBA00022741"/>
    </source>
</evidence>
<protein>
    <submittedName>
        <fullName evidence="13">ABC-type multidrug transport system, ATPase and permease component</fullName>
    </submittedName>
</protein>
<dbReference type="PROSITE" id="PS00211">
    <property type="entry name" value="ABC_TRANSPORTER_1"/>
    <property type="match status" value="1"/>
</dbReference>
<evidence type="ECO:0000259" key="11">
    <source>
        <dbReference type="PROSITE" id="PS50893"/>
    </source>
</evidence>
<dbReference type="HOGENOM" id="CLU_000604_84_9_11"/>
<evidence type="ECO:0000313" key="13">
    <source>
        <dbReference type="EMBL" id="ACV23321.1"/>
    </source>
</evidence>
<evidence type="ECO:0000256" key="4">
    <source>
        <dbReference type="ARBA" id="ARBA00022692"/>
    </source>
</evidence>
<dbReference type="RefSeq" id="WP_012799421.1">
    <property type="nucleotide sequence ID" value="NC_013165.1"/>
</dbReference>
<keyword evidence="6" id="KW-0067">ATP-binding</keyword>
<feature type="domain" description="ABC transmembrane type-1" evidence="12">
    <location>
        <begin position="26"/>
        <end position="309"/>
    </location>
</feature>
<feature type="domain" description="ABC transporter" evidence="11">
    <location>
        <begin position="341"/>
        <end position="574"/>
    </location>
</feature>
<dbReference type="eggNOG" id="COG1132">
    <property type="taxonomic scope" value="Bacteria"/>
</dbReference>
<proteinExistence type="inferred from homology"/>
<evidence type="ECO:0000256" key="7">
    <source>
        <dbReference type="ARBA" id="ARBA00022989"/>
    </source>
</evidence>
<accession>C7N199</accession>
<dbReference type="Pfam" id="PF00005">
    <property type="entry name" value="ABC_tran"/>
    <property type="match status" value="1"/>
</dbReference>
<feature type="transmembrane region" description="Helical" evidence="10">
    <location>
        <begin position="25"/>
        <end position="46"/>
    </location>
</feature>
<dbReference type="InterPro" id="IPR027417">
    <property type="entry name" value="P-loop_NTPase"/>
</dbReference>
<dbReference type="FunFam" id="3.40.50.300:FF:000221">
    <property type="entry name" value="Multidrug ABC transporter ATP-binding protein"/>
    <property type="match status" value="1"/>
</dbReference>
<dbReference type="GO" id="GO:0005886">
    <property type="term" value="C:plasma membrane"/>
    <property type="evidence" value="ECO:0007669"/>
    <property type="project" value="UniProtKB-SubCell"/>
</dbReference>
<evidence type="ECO:0000256" key="10">
    <source>
        <dbReference type="SAM" id="Phobius"/>
    </source>
</evidence>
<keyword evidence="5" id="KW-0547">Nucleotide-binding</keyword>
<evidence type="ECO:0000259" key="12">
    <source>
        <dbReference type="PROSITE" id="PS50929"/>
    </source>
</evidence>
<reference evidence="13 14" key="1">
    <citation type="journal article" date="2009" name="Stand. Genomic Sci.">
        <title>Complete genome sequence of Slackia heliotrinireducens type strain (RHS 1).</title>
        <authorList>
            <person name="Pukall R."/>
            <person name="Lapidus A."/>
            <person name="Nolan M."/>
            <person name="Copeland A."/>
            <person name="Glavina Del Rio T."/>
            <person name="Lucas S."/>
            <person name="Chen F."/>
            <person name="Tice H."/>
            <person name="Cheng J.F."/>
            <person name="Chertkov O."/>
            <person name="Bruce D."/>
            <person name="Goodwin L."/>
            <person name="Kuske C."/>
            <person name="Brettin T."/>
            <person name="Detter J.C."/>
            <person name="Han C."/>
            <person name="Pitluck S."/>
            <person name="Pati A."/>
            <person name="Mavrommatis K."/>
            <person name="Ivanova N."/>
            <person name="Ovchinnikova G."/>
            <person name="Chen A."/>
            <person name="Palaniappan K."/>
            <person name="Schneider S."/>
            <person name="Rohde M."/>
            <person name="Chain P."/>
            <person name="D'haeseleer P."/>
            <person name="Goker M."/>
            <person name="Bristow J."/>
            <person name="Eisen J.A."/>
            <person name="Markowitz V."/>
            <person name="Kyrpides N.C."/>
            <person name="Klenk H.P."/>
            <person name="Hugenholtz P."/>
        </authorList>
    </citation>
    <scope>NUCLEOTIDE SEQUENCE [LARGE SCALE GENOMIC DNA]</scope>
    <source>
        <strain evidence="14">ATCC 29202 / DSM 20476 / NCTC 11029 / RHS 1</strain>
    </source>
</reference>
<dbReference type="SUPFAM" id="SSF90123">
    <property type="entry name" value="ABC transporter transmembrane region"/>
    <property type="match status" value="1"/>
</dbReference>
<keyword evidence="2" id="KW-0813">Transport</keyword>
<keyword evidence="7 10" id="KW-1133">Transmembrane helix</keyword>
<keyword evidence="14" id="KW-1185">Reference proteome</keyword>
<keyword evidence="4 10" id="KW-0812">Transmembrane</keyword>
<evidence type="ECO:0000256" key="6">
    <source>
        <dbReference type="ARBA" id="ARBA00022840"/>
    </source>
</evidence>
<keyword evidence="3" id="KW-1003">Cell membrane</keyword>
<evidence type="ECO:0000313" key="14">
    <source>
        <dbReference type="Proteomes" id="UP000002026"/>
    </source>
</evidence>
<dbReference type="InterPro" id="IPR017871">
    <property type="entry name" value="ABC_transporter-like_CS"/>
</dbReference>
<dbReference type="InterPro" id="IPR003439">
    <property type="entry name" value="ABC_transporter-like_ATP-bd"/>
</dbReference>
<dbReference type="InterPro" id="IPR036640">
    <property type="entry name" value="ABC1_TM_sf"/>
</dbReference>
<dbReference type="PANTHER" id="PTHR24221">
    <property type="entry name" value="ATP-BINDING CASSETTE SUB-FAMILY B"/>
    <property type="match status" value="1"/>
</dbReference>
<feature type="transmembrane region" description="Helical" evidence="10">
    <location>
        <begin position="145"/>
        <end position="162"/>
    </location>
</feature>
<dbReference type="Proteomes" id="UP000002026">
    <property type="component" value="Chromosome"/>
</dbReference>
<dbReference type="AlphaFoldDB" id="C7N199"/>
<organism evidence="13 14">
    <name type="scientific">Slackia heliotrinireducens (strain ATCC 29202 / DSM 20476 / NCTC 11029 / RHS 1)</name>
    <name type="common">Peptococcus heliotrinreducens</name>
    <dbReference type="NCBI Taxonomy" id="471855"/>
    <lineage>
        <taxon>Bacteria</taxon>
        <taxon>Bacillati</taxon>
        <taxon>Actinomycetota</taxon>
        <taxon>Coriobacteriia</taxon>
        <taxon>Eggerthellales</taxon>
        <taxon>Eggerthellaceae</taxon>
        <taxon>Slackia</taxon>
    </lineage>
</organism>
<dbReference type="SUPFAM" id="SSF52540">
    <property type="entry name" value="P-loop containing nucleoside triphosphate hydrolases"/>
    <property type="match status" value="1"/>
</dbReference>
<dbReference type="CDD" id="cd07346">
    <property type="entry name" value="ABC_6TM_exporters"/>
    <property type="match status" value="1"/>
</dbReference>
<feature type="transmembrane region" description="Helical" evidence="10">
    <location>
        <begin position="66"/>
        <end position="83"/>
    </location>
</feature>
<dbReference type="PROSITE" id="PS50893">
    <property type="entry name" value="ABC_TRANSPORTER_2"/>
    <property type="match status" value="1"/>
</dbReference>
<dbReference type="InterPro" id="IPR011527">
    <property type="entry name" value="ABC1_TM_dom"/>
</dbReference>
<sequence>MKGQEKKRSTWSWVFEFAGIRRKDYIASVVLAVCKVLCIVAPYLVMAQVVSELFAGVKDLSLYGRQFALIAALWMAAAVFHALSTSASHKATFYVLGAMRKRACDKLARMPLGDVTGRSSGGLKNVLVERIDSIETTLAHVIPEFTSNLLAPILIFACMLALDWRLALVSLATLPLGLVCMAGMFKDYDVNNQRAVDATKALNDTAVEYIHGIEVIKVFGKTQSSYAKFVDAAKAAAETYVSWMSRCNVYFSLAMSVMPATLLAVLPVGAFFVSNGSLAPETFIMCIVLSLGLITPVITILSYSDDLAALDVVMGEVTSIIDAPEQVRPAQTQATVADNTVTLEDVRFGYKDEEVLHGISFTAREGETTALVGPSGSGKSTVARLIDGLWDVQGGTVRLGGADIRDISSEDYNRRVSFVSQNSYLFNDTVRENIRMGRPGATDQDVENIARAAGCHEFICSLENGYDTVVGSGGERLSGGERQRISIARAMLKDAPVVILDEATAYTDPENEAVIEQSVARLVQGKTLIVIAHRLSTIQGAQHIVVIDGGHVAEEGTHDQLLAENGLYARMWEAHTSVKGHLTEGGDAA</sequence>
<comment type="subcellular location">
    <subcellularLocation>
        <location evidence="1">Cell inner membrane</location>
        <topology evidence="1">Multi-pass membrane protein</topology>
    </subcellularLocation>
</comment>
<name>C7N199_SLAHD</name>
<dbReference type="SMART" id="SM00382">
    <property type="entry name" value="AAA"/>
    <property type="match status" value="1"/>
</dbReference>
<dbReference type="EMBL" id="CP001684">
    <property type="protein sequence ID" value="ACV23321.1"/>
    <property type="molecule type" value="Genomic_DNA"/>
</dbReference>
<dbReference type="Pfam" id="PF00664">
    <property type="entry name" value="ABC_membrane"/>
    <property type="match status" value="1"/>
</dbReference>
<dbReference type="Gene3D" id="3.40.50.300">
    <property type="entry name" value="P-loop containing nucleotide triphosphate hydrolases"/>
    <property type="match status" value="1"/>
</dbReference>
<dbReference type="STRING" id="471855.Shel_23120"/>
<evidence type="ECO:0000256" key="3">
    <source>
        <dbReference type="ARBA" id="ARBA00022475"/>
    </source>
</evidence>
<dbReference type="PANTHER" id="PTHR24221:SF654">
    <property type="entry name" value="ATP-BINDING CASSETTE SUB-FAMILY B MEMBER 6"/>
    <property type="match status" value="1"/>
</dbReference>
<dbReference type="Gene3D" id="1.20.1560.10">
    <property type="entry name" value="ABC transporter type 1, transmembrane domain"/>
    <property type="match status" value="1"/>
</dbReference>
<dbReference type="GO" id="GO:0016887">
    <property type="term" value="F:ATP hydrolysis activity"/>
    <property type="evidence" value="ECO:0007669"/>
    <property type="project" value="InterPro"/>
</dbReference>
<evidence type="ECO:0000256" key="1">
    <source>
        <dbReference type="ARBA" id="ARBA00004429"/>
    </source>
</evidence>
<dbReference type="GO" id="GO:0005524">
    <property type="term" value="F:ATP binding"/>
    <property type="evidence" value="ECO:0007669"/>
    <property type="project" value="UniProtKB-KW"/>
</dbReference>
<gene>
    <name evidence="13" type="ordered locus">Shel_23120</name>
</gene>
<comment type="similarity">
    <text evidence="9">Belongs to the ABC transporter superfamily. Siderophore-Fe(3+) uptake transporter (SIUT) (TC 3.A.1.21) family.</text>
</comment>
<evidence type="ECO:0000256" key="8">
    <source>
        <dbReference type="ARBA" id="ARBA00023136"/>
    </source>
</evidence>
<dbReference type="GO" id="GO:0140359">
    <property type="term" value="F:ABC-type transporter activity"/>
    <property type="evidence" value="ECO:0007669"/>
    <property type="project" value="InterPro"/>
</dbReference>
<dbReference type="KEGG" id="shi:Shel_23120"/>